<evidence type="ECO:0000313" key="1">
    <source>
        <dbReference type="EMBL" id="SIR72652.1"/>
    </source>
</evidence>
<proteinExistence type="predicted"/>
<reference evidence="1 2" key="1">
    <citation type="submission" date="2017-01" db="EMBL/GenBank/DDBJ databases">
        <authorList>
            <person name="Varghese N."/>
            <person name="Submissions S."/>
        </authorList>
    </citation>
    <scope>NUCLEOTIDE SEQUENCE [LARGE SCALE GENOMIC DNA]</scope>
    <source>
        <strain evidence="1 2">ATCC 23464</strain>
    </source>
</reference>
<gene>
    <name evidence="1" type="ORF">SAMN05421578_1489</name>
</gene>
<keyword evidence="2" id="KW-1185">Reference proteome</keyword>
<evidence type="ECO:0000313" key="2">
    <source>
        <dbReference type="Proteomes" id="UP000186666"/>
    </source>
</evidence>
<organism evidence="1 2">
    <name type="scientific">Paenibacillus macquariensis</name>
    <dbReference type="NCBI Taxonomy" id="948756"/>
    <lineage>
        <taxon>Bacteria</taxon>
        <taxon>Bacillati</taxon>
        <taxon>Bacillota</taxon>
        <taxon>Bacilli</taxon>
        <taxon>Bacillales</taxon>
        <taxon>Paenibacillaceae</taxon>
        <taxon>Paenibacillus</taxon>
    </lineage>
</organism>
<dbReference type="Proteomes" id="UP000186666">
    <property type="component" value="Unassembled WGS sequence"/>
</dbReference>
<protein>
    <submittedName>
        <fullName evidence="1">Uncharacterized protein</fullName>
    </submittedName>
</protein>
<comment type="caution">
    <text evidence="1">The sequence shown here is derived from an EMBL/GenBank/DDBJ whole genome shotgun (WGS) entry which is preliminary data.</text>
</comment>
<accession>A0ABY1KET5</accession>
<dbReference type="EMBL" id="FTNK01000048">
    <property type="protein sequence ID" value="SIR72652.1"/>
    <property type="molecule type" value="Genomic_DNA"/>
</dbReference>
<name>A0ABY1KET5_9BACL</name>
<sequence length="64" mass="7708">MKQSTPQQRTIRDQLNELYRQKPDNPSGSIKLQNKINRLQERLKLIDQREISNSRHKKRPRVEA</sequence>
<dbReference type="RefSeq" id="WP_068583835.1">
    <property type="nucleotide sequence ID" value="NZ_FTNK01000048.1"/>
</dbReference>